<comment type="caution">
    <text evidence="1">The sequence shown here is derived from an EMBL/GenBank/DDBJ whole genome shotgun (WGS) entry which is preliminary data.</text>
</comment>
<dbReference type="EMBL" id="CBTN010000009">
    <property type="protein sequence ID" value="CDH51418.1"/>
    <property type="molecule type" value="Genomic_DNA"/>
</dbReference>
<name>A0A068RMM3_9FUNG</name>
<dbReference type="VEuPathDB" id="FungiDB:LCOR_03025.1"/>
<evidence type="ECO:0000313" key="1">
    <source>
        <dbReference type="EMBL" id="CDH51418.1"/>
    </source>
</evidence>
<protein>
    <submittedName>
        <fullName evidence="1">Uncharacterized protein</fullName>
    </submittedName>
</protein>
<evidence type="ECO:0000313" key="2">
    <source>
        <dbReference type="Proteomes" id="UP000027586"/>
    </source>
</evidence>
<sequence length="236" mass="26925">MHTNREQRKARQRTPSSPLLFHQASVHGRTGVVNGDSFQWQQARTRSTRPKLPFQYNNLLALSLYKSEGVRYVSCLLWLGCVCYLWQQQGLIAKQHRWDICFTAALHYGWKGDAVIGRKSAFEKIVPSGRLPLVYYYYHGTLPYCLGRRRSCASGNRFQVAGGFVHQLLISPLLRLGTPKMLDHFISSIHHDNNSHAHSHINKADVTNTIYTPFLSTCLHILINQWPLLTSLIIGA</sequence>
<organism evidence="1 2">
    <name type="scientific">Lichtheimia corymbifera JMRC:FSU:9682</name>
    <dbReference type="NCBI Taxonomy" id="1263082"/>
    <lineage>
        <taxon>Eukaryota</taxon>
        <taxon>Fungi</taxon>
        <taxon>Fungi incertae sedis</taxon>
        <taxon>Mucoromycota</taxon>
        <taxon>Mucoromycotina</taxon>
        <taxon>Mucoromycetes</taxon>
        <taxon>Mucorales</taxon>
        <taxon>Lichtheimiaceae</taxon>
        <taxon>Lichtheimia</taxon>
    </lineage>
</organism>
<proteinExistence type="predicted"/>
<keyword evidence="2" id="KW-1185">Reference proteome</keyword>
<reference evidence="1" key="1">
    <citation type="submission" date="2013-08" db="EMBL/GenBank/DDBJ databases">
        <title>Gene expansion shapes genome architecture in the human pathogen Lichtheimia corymbifera: an evolutionary genomics analysis in the ancient terrestrial Mucorales (Mucoromycotina).</title>
        <authorList>
            <person name="Schwartze V.U."/>
            <person name="Winter S."/>
            <person name="Shelest E."/>
            <person name="Marcet-Houben M."/>
            <person name="Horn F."/>
            <person name="Wehner S."/>
            <person name="Hoffmann K."/>
            <person name="Riege K."/>
            <person name="Sammeth M."/>
            <person name="Nowrousian M."/>
            <person name="Valiante V."/>
            <person name="Linde J."/>
            <person name="Jacobsen I.D."/>
            <person name="Marz M."/>
            <person name="Brakhage A.A."/>
            <person name="Gabaldon T."/>
            <person name="Bocker S."/>
            <person name="Voigt K."/>
        </authorList>
    </citation>
    <scope>NUCLEOTIDE SEQUENCE [LARGE SCALE GENOMIC DNA]</scope>
    <source>
        <strain evidence="1">FSU 9682</strain>
    </source>
</reference>
<dbReference type="Proteomes" id="UP000027586">
    <property type="component" value="Unassembled WGS sequence"/>
</dbReference>
<accession>A0A068RMM3</accession>
<dbReference type="AlphaFoldDB" id="A0A068RMM3"/>
<gene>
    <name evidence="1" type="ORF">LCOR_03025.1</name>
</gene>